<keyword evidence="1" id="KW-0808">Transferase</keyword>
<dbReference type="GO" id="GO:0005524">
    <property type="term" value="F:ATP binding"/>
    <property type="evidence" value="ECO:0007669"/>
    <property type="project" value="UniProtKB-KW"/>
</dbReference>
<keyword evidence="2" id="KW-0547">Nucleotide-binding</keyword>
<gene>
    <name evidence="7" type="ORF">A4S02_08995</name>
</gene>
<dbReference type="SUPFAM" id="SSF56112">
    <property type="entry name" value="Protein kinase-like (PK-like)"/>
    <property type="match status" value="1"/>
</dbReference>
<reference evidence="8" key="1">
    <citation type="submission" date="2016-04" db="EMBL/GenBank/DDBJ databases">
        <authorList>
            <person name="Jeon C.O."/>
            <person name="Cho G.Y."/>
            <person name="Jeong H.I."/>
            <person name="Kim K.H."/>
        </authorList>
    </citation>
    <scope>NUCLEOTIDE SEQUENCE [LARGE SCALE GENOMIC DNA]</scope>
    <source>
        <strain evidence="8">LMG 1590</strain>
    </source>
</reference>
<dbReference type="InterPro" id="IPR011009">
    <property type="entry name" value="Kinase-like_dom_sf"/>
</dbReference>
<proteinExistence type="inferred from homology"/>
<evidence type="ECO:0000256" key="4">
    <source>
        <dbReference type="ARBA" id="ARBA00022840"/>
    </source>
</evidence>
<evidence type="ECO:0000256" key="2">
    <source>
        <dbReference type="ARBA" id="ARBA00022741"/>
    </source>
</evidence>
<dbReference type="PROSITE" id="PS50011">
    <property type="entry name" value="PROTEIN_KINASE_DOM"/>
    <property type="match status" value="1"/>
</dbReference>
<sequence length="379" mass="44263">MPIQNGKTLYMTMKNFPRSKFEELSDEDQGKILTNFINSEDVLKRMEGLSGTIVVMNNGNDVFPQKVSAKFPISKKSIPPNEAAIRFIREFELQSKAYYHPNIHWPHNFSFHLGTPVAYFRFWEGDLSKLINNDIIIDVEKIAIIIQILYGLIHLSKRNIVCHQDLKPENIFFRDYNKTHQLNSNQHIPLTPLIGDFGSVDLFKEHPIFRGTAPYCAPEQWKDKSEWNKSDLTEKTNIFTIGIMLFELISNGYHPEGSDFTPWHLGKGEAFKNLNRESKWREWINLGCPINANLDVCYKDIFDIVKNCMEIDPKKRPNPECLIEVLFESIKLRSNEFYEQVKLHTNYLNEIALDENWEFPSKQLSGVKSKVYSYYNIKQ</sequence>
<dbReference type="KEGG" id="aasc:A4S02_08995"/>
<evidence type="ECO:0000259" key="6">
    <source>
        <dbReference type="PROSITE" id="PS50011"/>
    </source>
</evidence>
<feature type="domain" description="Protein kinase" evidence="6">
    <location>
        <begin position="39"/>
        <end position="338"/>
    </location>
</feature>
<protein>
    <recommendedName>
        <fullName evidence="6">Protein kinase domain-containing protein</fullName>
    </recommendedName>
</protein>
<dbReference type="GO" id="GO:0005737">
    <property type="term" value="C:cytoplasm"/>
    <property type="evidence" value="ECO:0007669"/>
    <property type="project" value="TreeGrafter"/>
</dbReference>
<dbReference type="GO" id="GO:0004672">
    <property type="term" value="F:protein kinase activity"/>
    <property type="evidence" value="ECO:0007669"/>
    <property type="project" value="InterPro"/>
</dbReference>
<keyword evidence="8" id="KW-1185">Reference proteome</keyword>
<dbReference type="Pfam" id="PF00069">
    <property type="entry name" value="Pkinase"/>
    <property type="match status" value="1"/>
</dbReference>
<accession>A0A1D8QX34</accession>
<comment type="similarity">
    <text evidence="5">Belongs to the protein kinase superfamily. Ser/Thr protein kinase family. GCN2 subfamily.</text>
</comment>
<evidence type="ECO:0000256" key="3">
    <source>
        <dbReference type="ARBA" id="ARBA00022777"/>
    </source>
</evidence>
<dbReference type="AlphaFoldDB" id="A0A1D8QX34"/>
<name>A0A1D8QX34_9PROT</name>
<dbReference type="InterPro" id="IPR050339">
    <property type="entry name" value="CC_SR_Kinase"/>
</dbReference>
<dbReference type="InterPro" id="IPR000719">
    <property type="entry name" value="Prot_kinase_dom"/>
</dbReference>
<dbReference type="PROSITE" id="PS00108">
    <property type="entry name" value="PROTEIN_KINASE_ST"/>
    <property type="match status" value="1"/>
</dbReference>
<organism evidence="7 8">
    <name type="scientific">Acetobacter ascendens</name>
    <dbReference type="NCBI Taxonomy" id="481146"/>
    <lineage>
        <taxon>Bacteria</taxon>
        <taxon>Pseudomonadati</taxon>
        <taxon>Pseudomonadota</taxon>
        <taxon>Alphaproteobacteria</taxon>
        <taxon>Acetobacterales</taxon>
        <taxon>Acetobacteraceae</taxon>
        <taxon>Acetobacter</taxon>
    </lineage>
</organism>
<dbReference type="PANTHER" id="PTHR11042">
    <property type="entry name" value="EUKARYOTIC TRANSLATION INITIATION FACTOR 2-ALPHA KINASE EIF2-ALPHA KINASE -RELATED"/>
    <property type="match status" value="1"/>
</dbReference>
<dbReference type="SMART" id="SM00220">
    <property type="entry name" value="S_TKc"/>
    <property type="match status" value="1"/>
</dbReference>
<dbReference type="Proteomes" id="UP000175973">
    <property type="component" value="Chromosome"/>
</dbReference>
<dbReference type="Gene3D" id="1.10.510.10">
    <property type="entry name" value="Transferase(Phosphotransferase) domain 1"/>
    <property type="match status" value="1"/>
</dbReference>
<evidence type="ECO:0000256" key="1">
    <source>
        <dbReference type="ARBA" id="ARBA00022679"/>
    </source>
</evidence>
<evidence type="ECO:0000313" key="7">
    <source>
        <dbReference type="EMBL" id="AOW46878.1"/>
    </source>
</evidence>
<keyword evidence="3" id="KW-0418">Kinase</keyword>
<keyword evidence="4" id="KW-0067">ATP-binding</keyword>
<evidence type="ECO:0000313" key="8">
    <source>
        <dbReference type="Proteomes" id="UP000175973"/>
    </source>
</evidence>
<dbReference type="InterPro" id="IPR008271">
    <property type="entry name" value="Ser/Thr_kinase_AS"/>
</dbReference>
<dbReference type="EMBL" id="CP015164">
    <property type="protein sequence ID" value="AOW46878.1"/>
    <property type="molecule type" value="Genomic_DNA"/>
</dbReference>
<evidence type="ECO:0000256" key="5">
    <source>
        <dbReference type="ARBA" id="ARBA00037982"/>
    </source>
</evidence>